<accession>A0A2J6PMG6</accession>
<evidence type="ECO:0000313" key="2">
    <source>
        <dbReference type="EMBL" id="PMD15209.1"/>
    </source>
</evidence>
<dbReference type="AlphaFoldDB" id="A0A2J6PMG6"/>
<dbReference type="Proteomes" id="UP000235672">
    <property type="component" value="Unassembled WGS sequence"/>
</dbReference>
<evidence type="ECO:0000313" key="3">
    <source>
        <dbReference type="Proteomes" id="UP000235672"/>
    </source>
</evidence>
<dbReference type="OrthoDB" id="425534at2759"/>
<protein>
    <recommendedName>
        <fullName evidence="4">Peptidase S33 tripeptidyl aminopeptidase-like C-terminal domain-containing protein</fullName>
    </recommendedName>
</protein>
<organism evidence="2 3">
    <name type="scientific">Hyaloscypha hepaticicola</name>
    <dbReference type="NCBI Taxonomy" id="2082293"/>
    <lineage>
        <taxon>Eukaryota</taxon>
        <taxon>Fungi</taxon>
        <taxon>Dikarya</taxon>
        <taxon>Ascomycota</taxon>
        <taxon>Pezizomycotina</taxon>
        <taxon>Leotiomycetes</taxon>
        <taxon>Helotiales</taxon>
        <taxon>Hyaloscyphaceae</taxon>
        <taxon>Hyaloscypha</taxon>
    </lineage>
</organism>
<keyword evidence="3" id="KW-1185">Reference proteome</keyword>
<evidence type="ECO:0000256" key="1">
    <source>
        <dbReference type="SAM" id="MobiDB-lite"/>
    </source>
</evidence>
<evidence type="ECO:0008006" key="4">
    <source>
        <dbReference type="Google" id="ProtNLM"/>
    </source>
</evidence>
<name>A0A2J6PMG6_9HELO</name>
<dbReference type="EMBL" id="KZ613515">
    <property type="protein sequence ID" value="PMD15209.1"/>
    <property type="molecule type" value="Genomic_DNA"/>
</dbReference>
<dbReference type="STRING" id="1745343.A0A2J6PMG6"/>
<sequence>MGGNISGVTWHNLQQSPQANLLSPLPPTRRLPFFSRRSLRPRSRRWKAIPPTLPQQYELPLCDPNTGQPAEPSPETPEMEISPDASLAILCSDQAPFLGGISAFSNYLDKCENASKSASETMASICLGCVDWGIRAKWRYAGPFKTNISTPILFVGNTADNITPIEKRT</sequence>
<gene>
    <name evidence="2" type="ORF">NA56DRAFT_650351</name>
</gene>
<reference evidence="2 3" key="1">
    <citation type="submission" date="2016-05" db="EMBL/GenBank/DDBJ databases">
        <title>A degradative enzymes factory behind the ericoid mycorrhizal symbiosis.</title>
        <authorList>
            <consortium name="DOE Joint Genome Institute"/>
            <person name="Martino E."/>
            <person name="Morin E."/>
            <person name="Grelet G."/>
            <person name="Kuo A."/>
            <person name="Kohler A."/>
            <person name="Daghino S."/>
            <person name="Barry K."/>
            <person name="Choi C."/>
            <person name="Cichocki N."/>
            <person name="Clum A."/>
            <person name="Copeland A."/>
            <person name="Hainaut M."/>
            <person name="Haridas S."/>
            <person name="Labutti K."/>
            <person name="Lindquist E."/>
            <person name="Lipzen A."/>
            <person name="Khouja H.-R."/>
            <person name="Murat C."/>
            <person name="Ohm R."/>
            <person name="Olson A."/>
            <person name="Spatafora J."/>
            <person name="Veneault-Fourrey C."/>
            <person name="Henrissat B."/>
            <person name="Grigoriev I."/>
            <person name="Martin F."/>
            <person name="Perotto S."/>
        </authorList>
    </citation>
    <scope>NUCLEOTIDE SEQUENCE [LARGE SCALE GENOMIC DNA]</scope>
    <source>
        <strain evidence="2 3">UAMH 7357</strain>
    </source>
</reference>
<proteinExistence type="predicted"/>
<feature type="region of interest" description="Disordered" evidence="1">
    <location>
        <begin position="57"/>
        <end position="80"/>
    </location>
</feature>